<evidence type="ECO:0000256" key="4">
    <source>
        <dbReference type="ARBA" id="ARBA00022448"/>
    </source>
</evidence>
<sequence length="341" mass="39001">MSTTSEKLKYSIRDHHHHHQCNYPSFSSTLLEEVYRSFDDEERDHNHRTDRIMTSATMKKSSSCYMDRDRDDYHRLRANRFFAVDRWIENEKINLRRKSTPPAVHSDAKFERCDDRRTINHSSSTSSSDSSSGIGGFSSSDTESLYGPSAKSKKKLPAALLKPIRTTQNPPENHRKSYSDEILAKKKKGKEGNLQRRALKLYSDLKKVKQPISPGGKLASFLNSLFHSNASKKPHISSSPAPSKLETESPATTSRSCLSKTPSSAGRFERRSVRFVDDDCKGNERKCNVAKHDSSILAGDEEFKLQIKEKHRRVEEVAKELLKNYHHHNRKELTHLPSFSD</sequence>
<name>A0A9Q1KE04_9CARY</name>
<evidence type="ECO:0000256" key="8">
    <source>
        <dbReference type="SAM" id="MobiDB-lite"/>
    </source>
</evidence>
<accession>A0A9Q1KE04</accession>
<feature type="region of interest" description="Disordered" evidence="8">
    <location>
        <begin position="98"/>
        <end position="178"/>
    </location>
</feature>
<evidence type="ECO:0000313" key="10">
    <source>
        <dbReference type="Proteomes" id="UP001153076"/>
    </source>
</evidence>
<dbReference type="Proteomes" id="UP001153076">
    <property type="component" value="Unassembled WGS sequence"/>
</dbReference>
<protein>
    <recommendedName>
        <fullName evidence="11">Protein BIG GRAIN 1-like A</fullName>
    </recommendedName>
</protein>
<dbReference type="AlphaFoldDB" id="A0A9Q1KE04"/>
<keyword evidence="6" id="KW-0472">Membrane</keyword>
<evidence type="ECO:0000256" key="7">
    <source>
        <dbReference type="ARBA" id="ARBA00023294"/>
    </source>
</evidence>
<comment type="similarity">
    <text evidence="3">Belongs to the BIG GRAIN 1 (BG1) plant protein family.</text>
</comment>
<reference evidence="9" key="1">
    <citation type="submission" date="2022-04" db="EMBL/GenBank/DDBJ databases">
        <title>Carnegiea gigantea Genome sequencing and assembly v2.</title>
        <authorList>
            <person name="Copetti D."/>
            <person name="Sanderson M.J."/>
            <person name="Burquez A."/>
            <person name="Wojciechowski M.F."/>
        </authorList>
    </citation>
    <scope>NUCLEOTIDE SEQUENCE</scope>
    <source>
        <strain evidence="9">SGP5-SGP5p</strain>
        <tissue evidence="9">Aerial part</tissue>
    </source>
</reference>
<evidence type="ECO:0000256" key="3">
    <source>
        <dbReference type="ARBA" id="ARBA00010067"/>
    </source>
</evidence>
<gene>
    <name evidence="9" type="ORF">Cgig2_006937</name>
</gene>
<keyword evidence="10" id="KW-1185">Reference proteome</keyword>
<keyword evidence="5" id="KW-1003">Cell membrane</keyword>
<feature type="region of interest" description="Disordered" evidence="8">
    <location>
        <begin position="231"/>
        <end position="265"/>
    </location>
</feature>
<dbReference type="GO" id="GO:0009734">
    <property type="term" value="P:auxin-activated signaling pathway"/>
    <property type="evidence" value="ECO:0007669"/>
    <property type="project" value="UniProtKB-KW"/>
</dbReference>
<dbReference type="OrthoDB" id="680041at2759"/>
<keyword evidence="7" id="KW-0927">Auxin signaling pathway</keyword>
<dbReference type="GO" id="GO:0005886">
    <property type="term" value="C:plasma membrane"/>
    <property type="evidence" value="ECO:0007669"/>
    <property type="project" value="UniProtKB-SubCell"/>
</dbReference>
<dbReference type="InterPro" id="IPR039621">
    <property type="entry name" value="BG1-like"/>
</dbReference>
<evidence type="ECO:0000256" key="2">
    <source>
        <dbReference type="ARBA" id="ARBA00004236"/>
    </source>
</evidence>
<evidence type="ECO:0008006" key="11">
    <source>
        <dbReference type="Google" id="ProtNLM"/>
    </source>
</evidence>
<comment type="function">
    <text evidence="1">Involved in auxin transport. Regulator of the auxin signaling pathway.</text>
</comment>
<evidence type="ECO:0000313" key="9">
    <source>
        <dbReference type="EMBL" id="KAJ8441108.1"/>
    </source>
</evidence>
<proteinExistence type="inferred from homology"/>
<evidence type="ECO:0000256" key="6">
    <source>
        <dbReference type="ARBA" id="ARBA00023136"/>
    </source>
</evidence>
<organism evidence="9 10">
    <name type="scientific">Carnegiea gigantea</name>
    <dbReference type="NCBI Taxonomy" id="171969"/>
    <lineage>
        <taxon>Eukaryota</taxon>
        <taxon>Viridiplantae</taxon>
        <taxon>Streptophyta</taxon>
        <taxon>Embryophyta</taxon>
        <taxon>Tracheophyta</taxon>
        <taxon>Spermatophyta</taxon>
        <taxon>Magnoliopsida</taxon>
        <taxon>eudicotyledons</taxon>
        <taxon>Gunneridae</taxon>
        <taxon>Pentapetalae</taxon>
        <taxon>Caryophyllales</taxon>
        <taxon>Cactineae</taxon>
        <taxon>Cactaceae</taxon>
        <taxon>Cactoideae</taxon>
        <taxon>Echinocereeae</taxon>
        <taxon>Carnegiea</taxon>
    </lineage>
</organism>
<feature type="compositionally biased region" description="Basic and acidic residues" evidence="8">
    <location>
        <begin position="106"/>
        <end position="118"/>
    </location>
</feature>
<feature type="compositionally biased region" description="Low complexity" evidence="8">
    <location>
        <begin position="122"/>
        <end position="140"/>
    </location>
</feature>
<feature type="compositionally biased region" description="Polar residues" evidence="8">
    <location>
        <begin position="249"/>
        <end position="264"/>
    </location>
</feature>
<dbReference type="PANTHER" id="PTHR33541">
    <property type="entry name" value="PROTEIN BIG GRAIN 1-LIKE A-RELATED"/>
    <property type="match status" value="1"/>
</dbReference>
<evidence type="ECO:0000256" key="1">
    <source>
        <dbReference type="ARBA" id="ARBA00002281"/>
    </source>
</evidence>
<comment type="subcellular location">
    <subcellularLocation>
        <location evidence="2">Cell membrane</location>
    </subcellularLocation>
</comment>
<comment type="caution">
    <text evidence="9">The sequence shown here is derived from an EMBL/GenBank/DDBJ whole genome shotgun (WGS) entry which is preliminary data.</text>
</comment>
<keyword evidence="4" id="KW-0813">Transport</keyword>
<dbReference type="PANTHER" id="PTHR33541:SF28">
    <property type="entry name" value="PROTEIN BIG GRAIN 1-LIKE A"/>
    <property type="match status" value="1"/>
</dbReference>
<dbReference type="EMBL" id="JAKOGI010000175">
    <property type="protein sequence ID" value="KAJ8441108.1"/>
    <property type="molecule type" value="Genomic_DNA"/>
</dbReference>
<evidence type="ECO:0000256" key="5">
    <source>
        <dbReference type="ARBA" id="ARBA00022475"/>
    </source>
</evidence>